<dbReference type="Proteomes" id="UP001595900">
    <property type="component" value="Unassembled WGS sequence"/>
</dbReference>
<proteinExistence type="predicted"/>
<dbReference type="PRINTS" id="PR00618">
    <property type="entry name" value="DKSAZNFINGER"/>
</dbReference>
<keyword evidence="3" id="KW-0862">Zinc</keyword>
<protein>
    <submittedName>
        <fullName evidence="7">TraR/DksA family transcriptional regulator</fullName>
    </submittedName>
</protein>
<dbReference type="PROSITE" id="PS01102">
    <property type="entry name" value="ZF_DKSA_1"/>
    <property type="match status" value="1"/>
</dbReference>
<keyword evidence="2" id="KW-0863">Zinc-finger</keyword>
<dbReference type="EMBL" id="JBHSCN010000006">
    <property type="protein sequence ID" value="MFC4244441.1"/>
    <property type="molecule type" value="Genomic_DNA"/>
</dbReference>
<dbReference type="Gene3D" id="1.20.120.910">
    <property type="entry name" value="DksA, coiled-coil domain"/>
    <property type="match status" value="1"/>
</dbReference>
<keyword evidence="1" id="KW-0479">Metal-binding</keyword>
<sequence length="122" mass="13158">MSTDPSDEARFERMLRARRAELDDDSAAVDARLEALGAMRDANTDDEHDPDGAPVSAEWSRLTGIRLEADRERAATDAALARIAAGTFGTCESCGRPIATARLEARPTATLCIECAALIRRP</sequence>
<dbReference type="Pfam" id="PF01258">
    <property type="entry name" value="zf-dskA_traR"/>
    <property type="match status" value="1"/>
</dbReference>
<evidence type="ECO:0000259" key="6">
    <source>
        <dbReference type="Pfam" id="PF01258"/>
    </source>
</evidence>
<reference evidence="8" key="1">
    <citation type="journal article" date="2019" name="Int. J. Syst. Evol. Microbiol.">
        <title>The Global Catalogue of Microorganisms (GCM) 10K type strain sequencing project: providing services to taxonomists for standard genome sequencing and annotation.</title>
        <authorList>
            <consortium name="The Broad Institute Genomics Platform"/>
            <consortium name="The Broad Institute Genome Sequencing Center for Infectious Disease"/>
            <person name="Wu L."/>
            <person name="Ma J."/>
        </authorList>
    </citation>
    <scope>NUCLEOTIDE SEQUENCE [LARGE SCALE GENOMIC DNA]</scope>
    <source>
        <strain evidence="8">CGMCC 1.10363</strain>
    </source>
</reference>
<evidence type="ECO:0000313" key="7">
    <source>
        <dbReference type="EMBL" id="MFC4244441.1"/>
    </source>
</evidence>
<comment type="caution">
    <text evidence="7">The sequence shown here is derived from an EMBL/GenBank/DDBJ whole genome shotgun (WGS) entry which is preliminary data.</text>
</comment>
<dbReference type="InterPro" id="IPR000962">
    <property type="entry name" value="Znf_DskA_TraR"/>
</dbReference>
<organism evidence="7 8">
    <name type="scientific">Gryllotalpicola reticulitermitis</name>
    <dbReference type="NCBI Taxonomy" id="1184153"/>
    <lineage>
        <taxon>Bacteria</taxon>
        <taxon>Bacillati</taxon>
        <taxon>Actinomycetota</taxon>
        <taxon>Actinomycetes</taxon>
        <taxon>Micrococcales</taxon>
        <taxon>Microbacteriaceae</taxon>
        <taxon>Gryllotalpicola</taxon>
    </lineage>
</organism>
<evidence type="ECO:0000256" key="1">
    <source>
        <dbReference type="ARBA" id="ARBA00022723"/>
    </source>
</evidence>
<gene>
    <name evidence="7" type="ORF">ACFOYW_13775</name>
</gene>
<dbReference type="SUPFAM" id="SSF57716">
    <property type="entry name" value="Glucocorticoid receptor-like (DNA-binding domain)"/>
    <property type="match status" value="1"/>
</dbReference>
<evidence type="ECO:0000256" key="4">
    <source>
        <dbReference type="PROSITE-ProRule" id="PRU00510"/>
    </source>
</evidence>
<feature type="region of interest" description="Disordered" evidence="5">
    <location>
        <begin position="40"/>
        <end position="59"/>
    </location>
</feature>
<dbReference type="PANTHER" id="PTHR33823">
    <property type="entry name" value="RNA POLYMERASE-BINDING TRANSCRIPTION FACTOR DKSA-RELATED"/>
    <property type="match status" value="1"/>
</dbReference>
<evidence type="ECO:0000313" key="8">
    <source>
        <dbReference type="Proteomes" id="UP001595900"/>
    </source>
</evidence>
<name>A0ABV8Q7V8_9MICO</name>
<dbReference type="PROSITE" id="PS51128">
    <property type="entry name" value="ZF_DKSA_2"/>
    <property type="match status" value="1"/>
</dbReference>
<dbReference type="InterPro" id="IPR020458">
    <property type="entry name" value="Znf_DskA_TraR_CS"/>
</dbReference>
<accession>A0ABV8Q7V8</accession>
<dbReference type="RefSeq" id="WP_390229977.1">
    <property type="nucleotide sequence ID" value="NZ_JBHSCN010000006.1"/>
</dbReference>
<evidence type="ECO:0000256" key="3">
    <source>
        <dbReference type="ARBA" id="ARBA00022833"/>
    </source>
</evidence>
<keyword evidence="8" id="KW-1185">Reference proteome</keyword>
<dbReference type="InterPro" id="IPR020460">
    <property type="entry name" value="Znf_C4-type_bac"/>
</dbReference>
<feature type="domain" description="Zinc finger DksA/TraR C4-type" evidence="6">
    <location>
        <begin position="86"/>
        <end position="117"/>
    </location>
</feature>
<evidence type="ECO:0000256" key="5">
    <source>
        <dbReference type="SAM" id="MobiDB-lite"/>
    </source>
</evidence>
<evidence type="ECO:0000256" key="2">
    <source>
        <dbReference type="ARBA" id="ARBA00022771"/>
    </source>
</evidence>
<feature type="zinc finger region" description="dksA C4-type" evidence="4">
    <location>
        <begin position="91"/>
        <end position="115"/>
    </location>
</feature>